<gene>
    <name evidence="2" type="ORF">RCOM_0771800</name>
</gene>
<evidence type="ECO:0000256" key="1">
    <source>
        <dbReference type="SAM" id="MobiDB-lite"/>
    </source>
</evidence>
<name>B9SWK9_RICCO</name>
<dbReference type="Proteomes" id="UP000008311">
    <property type="component" value="Unassembled WGS sequence"/>
</dbReference>
<accession>B9SWK9</accession>
<evidence type="ECO:0000313" key="3">
    <source>
        <dbReference type="Proteomes" id="UP000008311"/>
    </source>
</evidence>
<keyword evidence="3" id="KW-1185">Reference proteome</keyword>
<reference evidence="3" key="1">
    <citation type="journal article" date="2010" name="Nat. Biotechnol.">
        <title>Draft genome sequence of the oilseed species Ricinus communis.</title>
        <authorList>
            <person name="Chan A.P."/>
            <person name="Crabtree J."/>
            <person name="Zhao Q."/>
            <person name="Lorenzi H."/>
            <person name="Orvis J."/>
            <person name="Puiu D."/>
            <person name="Melake-Berhan A."/>
            <person name="Jones K.M."/>
            <person name="Redman J."/>
            <person name="Chen G."/>
            <person name="Cahoon E.B."/>
            <person name="Gedil M."/>
            <person name="Stanke M."/>
            <person name="Haas B.J."/>
            <person name="Wortman J.R."/>
            <person name="Fraser-Liggett C.M."/>
            <person name="Ravel J."/>
            <person name="Rabinowicz P.D."/>
        </authorList>
    </citation>
    <scope>NUCLEOTIDE SEQUENCE [LARGE SCALE GENOMIC DNA]</scope>
    <source>
        <strain evidence="3">cv. Hale</strain>
    </source>
</reference>
<protein>
    <submittedName>
        <fullName evidence="2">Uncharacterized protein</fullName>
    </submittedName>
</protein>
<dbReference type="EMBL" id="EQ974202">
    <property type="protein sequence ID" value="EEF32011.1"/>
    <property type="molecule type" value="Genomic_DNA"/>
</dbReference>
<sequence length="110" mass="12280">MSIDYVNNNTGNQSGLSDQPFISVVGNIGRLNIEETSQSSIHDNASRFGLHYKHQRPSKLPVKKGQEGGKGKAKVSSDDEDEELIEAKRKVREYELREAASRNNFSSKET</sequence>
<feature type="region of interest" description="Disordered" evidence="1">
    <location>
        <begin position="42"/>
        <end position="83"/>
    </location>
</feature>
<organism evidence="2 3">
    <name type="scientific">Ricinus communis</name>
    <name type="common">Castor bean</name>
    <dbReference type="NCBI Taxonomy" id="3988"/>
    <lineage>
        <taxon>Eukaryota</taxon>
        <taxon>Viridiplantae</taxon>
        <taxon>Streptophyta</taxon>
        <taxon>Embryophyta</taxon>
        <taxon>Tracheophyta</taxon>
        <taxon>Spermatophyta</taxon>
        <taxon>Magnoliopsida</taxon>
        <taxon>eudicotyledons</taxon>
        <taxon>Gunneridae</taxon>
        <taxon>Pentapetalae</taxon>
        <taxon>rosids</taxon>
        <taxon>fabids</taxon>
        <taxon>Malpighiales</taxon>
        <taxon>Euphorbiaceae</taxon>
        <taxon>Acalyphoideae</taxon>
        <taxon>Acalypheae</taxon>
        <taxon>Ricinus</taxon>
    </lineage>
</organism>
<proteinExistence type="predicted"/>
<dbReference type="InParanoid" id="B9SWK9"/>
<dbReference type="AlphaFoldDB" id="B9SWK9"/>
<evidence type="ECO:0000313" key="2">
    <source>
        <dbReference type="EMBL" id="EEF32011.1"/>
    </source>
</evidence>